<evidence type="ECO:0000256" key="2">
    <source>
        <dbReference type="ARBA" id="ARBA00022491"/>
    </source>
</evidence>
<evidence type="ECO:0000256" key="13">
    <source>
        <dbReference type="RuleBase" id="RU003991"/>
    </source>
</evidence>
<dbReference type="GO" id="GO:0045892">
    <property type="term" value="P:negative regulation of DNA-templated transcription"/>
    <property type="evidence" value="ECO:0007669"/>
    <property type="project" value="UniProtKB-UniRule"/>
</dbReference>
<dbReference type="GO" id="GO:0006508">
    <property type="term" value="P:proteolysis"/>
    <property type="evidence" value="ECO:0007669"/>
    <property type="project" value="InterPro"/>
</dbReference>
<keyword evidence="3 12" id="KW-0235">DNA replication</keyword>
<dbReference type="EC" id="3.4.21.88" evidence="12"/>
<feature type="domain" description="LexA repressor DNA-binding" evidence="15">
    <location>
        <begin position="10"/>
        <end position="73"/>
    </location>
</feature>
<keyword evidence="2 12" id="KW-0678">Repressor</keyword>
<feature type="DNA-binding region" description="H-T-H motif" evidence="12">
    <location>
        <begin position="36"/>
        <end position="56"/>
    </location>
</feature>
<keyword evidence="11 12" id="KW-0742">SOS response</keyword>
<evidence type="ECO:0000256" key="4">
    <source>
        <dbReference type="ARBA" id="ARBA00022763"/>
    </source>
</evidence>
<dbReference type="InterPro" id="IPR050077">
    <property type="entry name" value="LexA_repressor"/>
</dbReference>
<dbReference type="PRINTS" id="PR00726">
    <property type="entry name" value="LEXASERPTASE"/>
</dbReference>
<dbReference type="PANTHER" id="PTHR33516:SF2">
    <property type="entry name" value="LEXA REPRESSOR-RELATED"/>
    <property type="match status" value="1"/>
</dbReference>
<evidence type="ECO:0000256" key="9">
    <source>
        <dbReference type="ARBA" id="ARBA00023163"/>
    </source>
</evidence>
<dbReference type="GO" id="GO:0009432">
    <property type="term" value="P:SOS response"/>
    <property type="evidence" value="ECO:0007669"/>
    <property type="project" value="UniProtKB-UniRule"/>
</dbReference>
<dbReference type="GO" id="GO:0003677">
    <property type="term" value="F:DNA binding"/>
    <property type="evidence" value="ECO:0007669"/>
    <property type="project" value="UniProtKB-UniRule"/>
</dbReference>
<evidence type="ECO:0000313" key="16">
    <source>
        <dbReference type="EMBL" id="CDB61409.1"/>
    </source>
</evidence>
<organism evidence="16 17">
    <name type="scientific">[Clostridium] clostridioforme CAG:132</name>
    <dbReference type="NCBI Taxonomy" id="1263065"/>
    <lineage>
        <taxon>Bacteria</taxon>
        <taxon>Bacillati</taxon>
        <taxon>Bacillota</taxon>
        <taxon>Clostridia</taxon>
        <taxon>Lachnospirales</taxon>
        <taxon>Lachnospiraceae</taxon>
        <taxon>Enterocloster</taxon>
    </lineage>
</organism>
<feature type="domain" description="Peptidase S24/S26A/S26B/S26C" evidence="14">
    <location>
        <begin position="90"/>
        <end position="202"/>
    </location>
</feature>
<dbReference type="SUPFAM" id="SSF51306">
    <property type="entry name" value="LexA/Signal peptidase"/>
    <property type="match status" value="1"/>
</dbReference>
<dbReference type="InterPro" id="IPR006197">
    <property type="entry name" value="Peptidase_S24_LexA"/>
</dbReference>
<evidence type="ECO:0000259" key="15">
    <source>
        <dbReference type="Pfam" id="PF01726"/>
    </source>
</evidence>
<dbReference type="GO" id="GO:0006281">
    <property type="term" value="P:DNA repair"/>
    <property type="evidence" value="ECO:0007669"/>
    <property type="project" value="UniProtKB-UniRule"/>
</dbReference>
<keyword evidence="9 12" id="KW-0804">Transcription</keyword>
<dbReference type="SUPFAM" id="SSF46785">
    <property type="entry name" value="Winged helix' DNA-binding domain"/>
    <property type="match status" value="1"/>
</dbReference>
<dbReference type="FunFam" id="2.10.109.10:FF:000001">
    <property type="entry name" value="LexA repressor"/>
    <property type="match status" value="1"/>
</dbReference>
<evidence type="ECO:0000256" key="7">
    <source>
        <dbReference type="ARBA" id="ARBA00023015"/>
    </source>
</evidence>
<name>R6JRP0_9FIRM</name>
<keyword evidence="8 12" id="KW-0238">DNA-binding</keyword>
<comment type="function">
    <text evidence="12">Represses a number of genes involved in the response to DNA damage (SOS response), including recA and lexA. In the presence of single-stranded DNA, RecA interacts with LexA causing an autocatalytic cleavage which disrupts the DNA-binding part of LexA, leading to derepression of the SOS regulon and eventually DNA repair.</text>
</comment>
<gene>
    <name evidence="12" type="primary">lexA</name>
    <name evidence="16" type="ORF">BN486_00167</name>
</gene>
<dbReference type="GO" id="GO:0006260">
    <property type="term" value="P:DNA replication"/>
    <property type="evidence" value="ECO:0007669"/>
    <property type="project" value="UniProtKB-UniRule"/>
</dbReference>
<dbReference type="HAMAP" id="MF_00015">
    <property type="entry name" value="LexA"/>
    <property type="match status" value="1"/>
</dbReference>
<dbReference type="Pfam" id="PF00717">
    <property type="entry name" value="Peptidase_S24"/>
    <property type="match status" value="1"/>
</dbReference>
<dbReference type="InterPro" id="IPR015927">
    <property type="entry name" value="Peptidase_S24_S26A/B/C"/>
</dbReference>
<dbReference type="NCBIfam" id="TIGR00498">
    <property type="entry name" value="lexA"/>
    <property type="match status" value="1"/>
</dbReference>
<sequence length="208" mass="23287">MGGVRKQNQNGLTDKEQRIYDFIVEEQERVGYPPSIREICEYMGLKSTSSAHGYLVTLEEKGLIKRDPTKPRALEIISNKTEQCKIIHAPIIGDVAAGTPILANQNVDGYCPLPAEDFGQKDVYMLRVHGDSMINVGIYDGDKVIVESCDTAENGDIVVALVDDSATVKRFFKENGRYRLQPENDNMPPMYFDQVMIQGKVIGLLRTM</sequence>
<evidence type="ECO:0000259" key="14">
    <source>
        <dbReference type="Pfam" id="PF00717"/>
    </source>
</evidence>
<dbReference type="InterPro" id="IPR006199">
    <property type="entry name" value="LexA_DNA-bd_dom"/>
</dbReference>
<proteinExistence type="inferred from homology"/>
<dbReference type="CDD" id="cd06529">
    <property type="entry name" value="S24_LexA-like"/>
    <property type="match status" value="1"/>
</dbReference>
<evidence type="ECO:0000313" key="17">
    <source>
        <dbReference type="Proteomes" id="UP000018009"/>
    </source>
</evidence>
<evidence type="ECO:0000256" key="8">
    <source>
        <dbReference type="ARBA" id="ARBA00023125"/>
    </source>
</evidence>
<feature type="site" description="Cleavage; by autolysis" evidence="12">
    <location>
        <begin position="97"/>
        <end position="98"/>
    </location>
</feature>
<comment type="catalytic activity">
    <reaction evidence="12">
        <text>Hydrolysis of Ala-|-Gly bond in repressor LexA.</text>
        <dbReference type="EC" id="3.4.21.88"/>
    </reaction>
</comment>
<evidence type="ECO:0000256" key="5">
    <source>
        <dbReference type="ARBA" id="ARBA00022801"/>
    </source>
</evidence>
<dbReference type="Proteomes" id="UP000018009">
    <property type="component" value="Unassembled WGS sequence"/>
</dbReference>
<keyword evidence="10 12" id="KW-0234">DNA repair</keyword>
<dbReference type="Gene3D" id="2.10.109.10">
    <property type="entry name" value="Umud Fragment, subunit A"/>
    <property type="match status" value="1"/>
</dbReference>
<dbReference type="Pfam" id="PF01726">
    <property type="entry name" value="LexA_DNA_bind"/>
    <property type="match status" value="1"/>
</dbReference>
<dbReference type="RefSeq" id="WP_022200388.1">
    <property type="nucleotide sequence ID" value="NZ_FR885864.1"/>
</dbReference>
<dbReference type="InterPro" id="IPR036286">
    <property type="entry name" value="LexA/Signal_pep-like_sf"/>
</dbReference>
<feature type="active site" description="For autocatalytic cleavage activity" evidence="12">
    <location>
        <position position="169"/>
    </location>
</feature>
<reference evidence="16" key="1">
    <citation type="submission" date="2012-11" db="EMBL/GenBank/DDBJ databases">
        <title>Dependencies among metagenomic species, viruses, plasmids and units of genetic variation.</title>
        <authorList>
            <person name="Nielsen H.B."/>
            <person name="Almeida M."/>
            <person name="Juncker A.S."/>
            <person name="Rasmussen S."/>
            <person name="Li J."/>
            <person name="Sunagawa S."/>
            <person name="Plichta D."/>
            <person name="Gautier L."/>
            <person name="Le Chatelier E."/>
            <person name="Peletier E."/>
            <person name="Bonde I."/>
            <person name="Nielsen T."/>
            <person name="Manichanh C."/>
            <person name="Arumugam M."/>
            <person name="Batto J."/>
            <person name="Santos M.B.Q.D."/>
            <person name="Blom N."/>
            <person name="Borruel N."/>
            <person name="Burgdorf K.S."/>
            <person name="Boumezbeur F."/>
            <person name="Casellas F."/>
            <person name="Dore J."/>
            <person name="Guarner F."/>
            <person name="Hansen T."/>
            <person name="Hildebrand F."/>
            <person name="Kaas R.S."/>
            <person name="Kennedy S."/>
            <person name="Kristiansen K."/>
            <person name="Kultima J.R."/>
            <person name="Leonard P."/>
            <person name="Levenez F."/>
            <person name="Lund O."/>
            <person name="Moumen B."/>
            <person name="Le Paslier D."/>
            <person name="Pons N."/>
            <person name="Pedersen O."/>
            <person name="Prifti E."/>
            <person name="Qin J."/>
            <person name="Raes J."/>
            <person name="Tap J."/>
            <person name="Tims S."/>
            <person name="Ussery D.W."/>
            <person name="Yamada T."/>
            <person name="MetaHit consortium"/>
            <person name="Renault P."/>
            <person name="Sicheritz-Ponten T."/>
            <person name="Bork P."/>
            <person name="Wang J."/>
            <person name="Brunak S."/>
            <person name="Ehrlich S.D."/>
        </authorList>
    </citation>
    <scope>NUCLEOTIDE SEQUENCE [LARGE SCALE GENOMIC DNA]</scope>
</reference>
<keyword evidence="7 12" id="KW-0805">Transcription regulation</keyword>
<dbReference type="Gene3D" id="1.10.10.10">
    <property type="entry name" value="Winged helix-like DNA-binding domain superfamily/Winged helix DNA-binding domain"/>
    <property type="match status" value="1"/>
</dbReference>
<dbReference type="AlphaFoldDB" id="R6JRP0"/>
<comment type="similarity">
    <text evidence="1 12 13">Belongs to the peptidase S24 family.</text>
</comment>
<evidence type="ECO:0000256" key="11">
    <source>
        <dbReference type="ARBA" id="ARBA00023236"/>
    </source>
</evidence>
<accession>R6JRP0</accession>
<dbReference type="InterPro" id="IPR036390">
    <property type="entry name" value="WH_DNA-bd_sf"/>
</dbReference>
<dbReference type="EMBL" id="CBDY010000057">
    <property type="protein sequence ID" value="CDB61409.1"/>
    <property type="molecule type" value="Genomic_DNA"/>
</dbReference>
<evidence type="ECO:0000256" key="10">
    <source>
        <dbReference type="ARBA" id="ARBA00023204"/>
    </source>
</evidence>
<protein>
    <recommendedName>
        <fullName evidence="12">LexA repressor</fullName>
        <ecNumber evidence="12">3.4.21.88</ecNumber>
    </recommendedName>
</protein>
<keyword evidence="5 12" id="KW-0378">Hydrolase</keyword>
<evidence type="ECO:0000256" key="6">
    <source>
        <dbReference type="ARBA" id="ARBA00022813"/>
    </source>
</evidence>
<dbReference type="InterPro" id="IPR006200">
    <property type="entry name" value="LexA"/>
</dbReference>
<comment type="caution">
    <text evidence="16">The sequence shown here is derived from an EMBL/GenBank/DDBJ whole genome shotgun (WGS) entry which is preliminary data.</text>
</comment>
<keyword evidence="6 12" id="KW-0068">Autocatalytic cleavage</keyword>
<evidence type="ECO:0000256" key="3">
    <source>
        <dbReference type="ARBA" id="ARBA00022705"/>
    </source>
</evidence>
<dbReference type="InterPro" id="IPR036388">
    <property type="entry name" value="WH-like_DNA-bd_sf"/>
</dbReference>
<comment type="subunit">
    <text evidence="12">Homodimer.</text>
</comment>
<evidence type="ECO:0000256" key="12">
    <source>
        <dbReference type="HAMAP-Rule" id="MF_00015"/>
    </source>
</evidence>
<dbReference type="InterPro" id="IPR039418">
    <property type="entry name" value="LexA-like"/>
</dbReference>
<dbReference type="PANTHER" id="PTHR33516">
    <property type="entry name" value="LEXA REPRESSOR"/>
    <property type="match status" value="1"/>
</dbReference>
<feature type="active site" description="For autocatalytic cleavage activity" evidence="12">
    <location>
        <position position="132"/>
    </location>
</feature>
<dbReference type="GO" id="GO:0004252">
    <property type="term" value="F:serine-type endopeptidase activity"/>
    <property type="evidence" value="ECO:0007669"/>
    <property type="project" value="UniProtKB-UniRule"/>
</dbReference>
<evidence type="ECO:0000256" key="1">
    <source>
        <dbReference type="ARBA" id="ARBA00007484"/>
    </source>
</evidence>
<keyword evidence="4 12" id="KW-0227">DNA damage</keyword>